<keyword evidence="2" id="KW-1185">Reference proteome</keyword>
<name>A0A7Y6IT45_9ACTN</name>
<dbReference type="RefSeq" id="WP_175603413.1">
    <property type="nucleotide sequence ID" value="NZ_JABWGO010000007.1"/>
</dbReference>
<protein>
    <submittedName>
        <fullName evidence="1">Uncharacterized protein</fullName>
    </submittedName>
</protein>
<dbReference type="Proteomes" id="UP000546126">
    <property type="component" value="Unassembled WGS sequence"/>
</dbReference>
<proteinExistence type="predicted"/>
<evidence type="ECO:0000313" key="2">
    <source>
        <dbReference type="Proteomes" id="UP000546126"/>
    </source>
</evidence>
<dbReference type="EMBL" id="JABWGO010000007">
    <property type="protein sequence ID" value="NUW43919.1"/>
    <property type="molecule type" value="Genomic_DNA"/>
</dbReference>
<evidence type="ECO:0000313" key="1">
    <source>
        <dbReference type="EMBL" id="NUW43919.1"/>
    </source>
</evidence>
<reference evidence="1 2" key="1">
    <citation type="submission" date="2020-06" db="EMBL/GenBank/DDBJ databases">
        <authorList>
            <person name="Chanama M."/>
        </authorList>
    </citation>
    <scope>NUCLEOTIDE SEQUENCE [LARGE SCALE GENOMIC DNA]</scope>
    <source>
        <strain evidence="1 2">TBRC6557</strain>
    </source>
</reference>
<dbReference type="AlphaFoldDB" id="A0A7Y6IT45"/>
<gene>
    <name evidence="1" type="ORF">HT134_27895</name>
</gene>
<organism evidence="1 2">
    <name type="scientific">Nonomuraea rhodomycinica</name>
    <dbReference type="NCBI Taxonomy" id="1712872"/>
    <lineage>
        <taxon>Bacteria</taxon>
        <taxon>Bacillati</taxon>
        <taxon>Actinomycetota</taxon>
        <taxon>Actinomycetes</taxon>
        <taxon>Streptosporangiales</taxon>
        <taxon>Streptosporangiaceae</taxon>
        <taxon>Nonomuraea</taxon>
    </lineage>
</organism>
<accession>A0A7Y6IT45</accession>
<sequence>MSADTFIEEPLKPLSVIHFNGEMSGTHAMVQRMLHRDVAVTEHENAPER</sequence>
<comment type="caution">
    <text evidence="1">The sequence shown here is derived from an EMBL/GenBank/DDBJ whole genome shotgun (WGS) entry which is preliminary data.</text>
</comment>